<accession>A0AAV4QZI3</accession>
<organism evidence="1 2">
    <name type="scientific">Caerostris extrusa</name>
    <name type="common">Bark spider</name>
    <name type="synonym">Caerostris bankana</name>
    <dbReference type="NCBI Taxonomy" id="172846"/>
    <lineage>
        <taxon>Eukaryota</taxon>
        <taxon>Metazoa</taxon>
        <taxon>Ecdysozoa</taxon>
        <taxon>Arthropoda</taxon>
        <taxon>Chelicerata</taxon>
        <taxon>Arachnida</taxon>
        <taxon>Araneae</taxon>
        <taxon>Araneomorphae</taxon>
        <taxon>Entelegynae</taxon>
        <taxon>Araneoidea</taxon>
        <taxon>Araneidae</taxon>
        <taxon>Caerostris</taxon>
    </lineage>
</organism>
<evidence type="ECO:0000313" key="1">
    <source>
        <dbReference type="EMBL" id="GIY14189.1"/>
    </source>
</evidence>
<reference evidence="1 2" key="1">
    <citation type="submission" date="2021-06" db="EMBL/GenBank/DDBJ databases">
        <title>Caerostris extrusa draft genome.</title>
        <authorList>
            <person name="Kono N."/>
            <person name="Arakawa K."/>
        </authorList>
    </citation>
    <scope>NUCLEOTIDE SEQUENCE [LARGE SCALE GENOMIC DNA]</scope>
</reference>
<comment type="caution">
    <text evidence="1">The sequence shown here is derived from an EMBL/GenBank/DDBJ whole genome shotgun (WGS) entry which is preliminary data.</text>
</comment>
<gene>
    <name evidence="1" type="ORF">CEXT_732891</name>
</gene>
<keyword evidence="2" id="KW-1185">Reference proteome</keyword>
<name>A0AAV4QZI3_CAEEX</name>
<evidence type="ECO:0000313" key="2">
    <source>
        <dbReference type="Proteomes" id="UP001054945"/>
    </source>
</evidence>
<dbReference type="EMBL" id="BPLR01007051">
    <property type="protein sequence ID" value="GIY14189.1"/>
    <property type="molecule type" value="Genomic_DNA"/>
</dbReference>
<sequence length="85" mass="9655">MLCIRGAVISNFPHSFFNPPSSLQRDRLRNLHLSHPVFGQNGRAFWNTDVLSPPRMVRHSLAARLVPQWQIGQNGRDSNPLAELL</sequence>
<proteinExistence type="predicted"/>
<dbReference type="AlphaFoldDB" id="A0AAV4QZI3"/>
<protein>
    <submittedName>
        <fullName evidence="1">Uncharacterized protein</fullName>
    </submittedName>
</protein>
<dbReference type="Proteomes" id="UP001054945">
    <property type="component" value="Unassembled WGS sequence"/>
</dbReference>